<evidence type="ECO:0000313" key="2">
    <source>
        <dbReference type="Proteomes" id="UP000010953"/>
    </source>
</evidence>
<comment type="caution">
    <text evidence="1">The sequence shown here is derived from an EMBL/GenBank/DDBJ whole genome shotgun (WGS) entry which is preliminary data.</text>
</comment>
<dbReference type="InParanoid" id="M7YDL7"/>
<dbReference type="Proteomes" id="UP000010953">
    <property type="component" value="Unassembled WGS sequence"/>
</dbReference>
<protein>
    <submittedName>
        <fullName evidence="1">Uncharacterized protein</fullName>
    </submittedName>
</protein>
<reference evidence="1" key="1">
    <citation type="submission" date="2013-01" db="EMBL/GenBank/DDBJ databases">
        <title>Genome assembly of Mariniradius saccharolyticus AK6.</title>
        <authorList>
            <person name="Vaidya B."/>
            <person name="Khatri I."/>
            <person name="Tanuku N.R.S."/>
            <person name="Subramanian S."/>
            <person name="Pinnaka A."/>
        </authorList>
    </citation>
    <scope>NUCLEOTIDE SEQUENCE [LARGE SCALE GENOMIC DNA]</scope>
    <source>
        <strain evidence="1">AK6</strain>
    </source>
</reference>
<name>M7YDL7_9BACT</name>
<gene>
    <name evidence="1" type="ORF">C943_00024</name>
</gene>
<evidence type="ECO:0000313" key="1">
    <source>
        <dbReference type="EMBL" id="EMS35251.1"/>
    </source>
</evidence>
<dbReference type="AlphaFoldDB" id="M7YDL7"/>
<keyword evidence="2" id="KW-1185">Reference proteome</keyword>
<organism evidence="1 2">
    <name type="scientific">Mariniradius saccharolyticus AK6</name>
    <dbReference type="NCBI Taxonomy" id="1239962"/>
    <lineage>
        <taxon>Bacteria</taxon>
        <taxon>Pseudomonadati</taxon>
        <taxon>Bacteroidota</taxon>
        <taxon>Cytophagia</taxon>
        <taxon>Cytophagales</taxon>
        <taxon>Cyclobacteriaceae</taxon>
        <taxon>Mariniradius</taxon>
    </lineage>
</organism>
<proteinExistence type="predicted"/>
<dbReference type="EMBL" id="AMZY02000001">
    <property type="protein sequence ID" value="EMS35251.1"/>
    <property type="molecule type" value="Genomic_DNA"/>
</dbReference>
<accession>M7YDL7</accession>
<sequence>MDIRLIAVLSEVGLHESRAKQISRIRIDLENKWDEDI</sequence>